<proteinExistence type="predicted"/>
<evidence type="ECO:0000313" key="8">
    <source>
        <dbReference type="EMBL" id="CAE1143455.1"/>
    </source>
</evidence>
<keyword evidence="6" id="KW-0143">Chaperone</keyword>
<comment type="caution">
    <text evidence="8">The sequence shown here is derived from an EMBL/GenBank/DDBJ whole genome shotgun (WGS) entry which is preliminary data.</text>
</comment>
<evidence type="ECO:0000256" key="1">
    <source>
        <dbReference type="ARBA" id="ARBA00004556"/>
    </source>
</evidence>
<keyword evidence="2" id="KW-0217">Developmental protein</keyword>
<dbReference type="AlphaFoldDB" id="A0A812AMZ7"/>
<name>A0A812AMZ7_ACAPH</name>
<keyword evidence="9" id="KW-1185">Reference proteome</keyword>
<keyword evidence="4" id="KW-0517">Myogenesis</keyword>
<evidence type="ECO:0000256" key="5">
    <source>
        <dbReference type="ARBA" id="ARBA00022782"/>
    </source>
</evidence>
<dbReference type="Proteomes" id="UP000597762">
    <property type="component" value="Unassembled WGS sequence"/>
</dbReference>
<dbReference type="Pfam" id="PF11701">
    <property type="entry name" value="UNC45-central"/>
    <property type="match status" value="1"/>
</dbReference>
<reference evidence="8" key="1">
    <citation type="submission" date="2021-01" db="EMBL/GenBank/DDBJ databases">
        <authorList>
            <person name="Li R."/>
            <person name="Bekaert M."/>
        </authorList>
    </citation>
    <scope>NUCLEOTIDE SEQUENCE</scope>
    <source>
        <strain evidence="8">Farmed</strain>
    </source>
</reference>
<dbReference type="EMBL" id="CAHIKZ030000036">
    <property type="protein sequence ID" value="CAE1143455.1"/>
    <property type="molecule type" value="Genomic_DNA"/>
</dbReference>
<dbReference type="InterPro" id="IPR011990">
    <property type="entry name" value="TPR-like_helical_dom_sf"/>
</dbReference>
<evidence type="ECO:0000256" key="4">
    <source>
        <dbReference type="ARBA" id="ARBA00022541"/>
    </source>
</evidence>
<evidence type="ECO:0000259" key="7">
    <source>
        <dbReference type="Pfam" id="PF11701"/>
    </source>
</evidence>
<evidence type="ECO:0000256" key="6">
    <source>
        <dbReference type="ARBA" id="ARBA00023186"/>
    </source>
</evidence>
<gene>
    <name evidence="8" type="ORF">SPHA_1322</name>
</gene>
<accession>A0A812AMZ7</accession>
<dbReference type="SUPFAM" id="SSF48452">
    <property type="entry name" value="TPR-like"/>
    <property type="match status" value="1"/>
</dbReference>
<dbReference type="PANTHER" id="PTHR45994">
    <property type="entry name" value="FI21225P1"/>
    <property type="match status" value="1"/>
</dbReference>
<dbReference type="InterPro" id="IPR019734">
    <property type="entry name" value="TPR_rpt"/>
</dbReference>
<evidence type="ECO:0000256" key="3">
    <source>
        <dbReference type="ARBA" id="ARBA00022490"/>
    </source>
</evidence>
<dbReference type="Gene3D" id="1.25.10.10">
    <property type="entry name" value="Leucine-rich Repeat Variant"/>
    <property type="match status" value="2"/>
</dbReference>
<dbReference type="InterPro" id="IPR024660">
    <property type="entry name" value="UCS_central_dom"/>
</dbReference>
<keyword evidence="5" id="KW-0221">Differentiation</keyword>
<dbReference type="SMART" id="SM00028">
    <property type="entry name" value="TPR"/>
    <property type="match status" value="3"/>
</dbReference>
<evidence type="ECO:0000256" key="2">
    <source>
        <dbReference type="ARBA" id="ARBA00022473"/>
    </source>
</evidence>
<comment type="subcellular location">
    <subcellularLocation>
        <location evidence="1">Cytoplasm</location>
        <location evidence="1">Perinuclear region</location>
    </subcellularLocation>
</comment>
<sequence length="936" mass="105296">MAVSEAIELKEKGNEYYKNSQYDEAVGAYTQALNVTDIPQEEKVACLKNRAACRLKQKEYLFAVADASEALTLSPQDTKALFRRCQGYEGINEIEKAYNDATILLKMDPKNTAVQKMMQRISPLMQQTIQNRTSTDGKVKQMFTLAFEDNPDITRDKKLTATNNIMVLAREDAGAEKIVRENGIYFLNKMSQMKDDTELQQSAIRALSNLAENSRKRTESILRDVGIHQICDMIGSPEEKICVATSSLLCNIINSMTDVEAYKAKIKEQAELKKKREHTKPIHFEMDENSKNFIDQLFSILTKMLPSWKVSAPGRDNIMEIFIKYLTRSNGIGWSKRFMEIEGLNYLLNIAGSHRQLESVFKVTENSRMHAALLMSKIYDDMIGDKEREIFKEHSHDYFKEQFGERDLNATVEAVRAITTLLQGPFEVGSMILGMEGVIGVLLSMAKSDNKLHQMTAVEALVSSASNKDKCTGILKDAVPVLDSLYESSDPHVRVRALVGLCKMASFKGTDYSIKTLEDGENILLAEDCLKYLTNPDKDKDLWKWATEGLAYLTLDADIKELIMVNTEAIKSLVEVAKYPSDKITTYAAITVFVNLTNSYDKQDVPDEIKELAKFSKQHVPEDHPKDKYDFVKARTKKLAEEGMVTALVELSRTESENSREQISRIFIALATEEELRGLIVQGGGAKALCSLFLENSDVGKTCAAHSLAKIAVTMNPDIAFPGQRMYEIVRPLIHLLHIEKTGLQNFEALMGLTNLASVSDSVRKRIISENGFNDIEHYMFEDHEMIRRAATECMCNLAMCEDAKKLFEKENDRVKMLLLFCADEDKPTAKAAAGALAILSNSLKVCQKIIAVNDWVDLLLSLAVNECLEMQHRGIFIVMNMVAVDKDIAAKIVEGQLLEVLIALSRFDESEKKTIKECAESALQKLTEYELIKPT</sequence>
<organism evidence="8 9">
    <name type="scientific">Acanthosepion pharaonis</name>
    <name type="common">Pharaoh cuttlefish</name>
    <name type="synonym">Sepia pharaonis</name>
    <dbReference type="NCBI Taxonomy" id="158019"/>
    <lineage>
        <taxon>Eukaryota</taxon>
        <taxon>Metazoa</taxon>
        <taxon>Spiralia</taxon>
        <taxon>Lophotrochozoa</taxon>
        <taxon>Mollusca</taxon>
        <taxon>Cephalopoda</taxon>
        <taxon>Coleoidea</taxon>
        <taxon>Decapodiformes</taxon>
        <taxon>Sepiida</taxon>
        <taxon>Sepiina</taxon>
        <taxon>Sepiidae</taxon>
        <taxon>Acanthosepion</taxon>
    </lineage>
</organism>
<dbReference type="OrthoDB" id="199930at2759"/>
<dbReference type="PANTHER" id="PTHR45994:SF1">
    <property type="entry name" value="FI21225P1"/>
    <property type="match status" value="1"/>
</dbReference>
<dbReference type="GO" id="GO:0007517">
    <property type="term" value="P:muscle organ development"/>
    <property type="evidence" value="ECO:0007669"/>
    <property type="project" value="UniProtKB-KW"/>
</dbReference>
<dbReference type="Gene3D" id="1.25.40.10">
    <property type="entry name" value="Tetratricopeptide repeat domain"/>
    <property type="match status" value="1"/>
</dbReference>
<dbReference type="SUPFAM" id="SSF48371">
    <property type="entry name" value="ARM repeat"/>
    <property type="match status" value="2"/>
</dbReference>
<dbReference type="InterPro" id="IPR016024">
    <property type="entry name" value="ARM-type_fold"/>
</dbReference>
<dbReference type="GO" id="GO:0030154">
    <property type="term" value="P:cell differentiation"/>
    <property type="evidence" value="ECO:0007669"/>
    <property type="project" value="UniProtKB-KW"/>
</dbReference>
<protein>
    <submittedName>
        <fullName evidence="8">UNC45</fullName>
    </submittedName>
</protein>
<dbReference type="GO" id="GO:0051879">
    <property type="term" value="F:Hsp90 protein binding"/>
    <property type="evidence" value="ECO:0007669"/>
    <property type="project" value="TreeGrafter"/>
</dbReference>
<dbReference type="GO" id="GO:0048471">
    <property type="term" value="C:perinuclear region of cytoplasm"/>
    <property type="evidence" value="ECO:0007669"/>
    <property type="project" value="UniProtKB-SubCell"/>
</dbReference>
<keyword evidence="3" id="KW-0963">Cytoplasm</keyword>
<feature type="domain" description="UNC-45/Cro1/She4 central" evidence="7">
    <location>
        <begin position="324"/>
        <end position="504"/>
    </location>
</feature>
<dbReference type="InterPro" id="IPR011989">
    <property type="entry name" value="ARM-like"/>
</dbReference>
<evidence type="ECO:0000313" key="9">
    <source>
        <dbReference type="Proteomes" id="UP000597762"/>
    </source>
</evidence>